<protein>
    <submittedName>
        <fullName evidence="2">Uncharacterized protein</fullName>
    </submittedName>
</protein>
<sequence length="112" mass="12455">MGMDEGDVATSDEFDLEREFGLVRSNACLRHANAAWSWRPPVGARSGWAVVNSKKRNGRAAQDNMLRCAAVDKKSKPRRVSKERRGGGRRSWRGRCEDGVVDGDRIEGLVLV</sequence>
<keyword evidence="3" id="KW-1185">Reference proteome</keyword>
<dbReference type="GeneID" id="33936592"/>
<dbReference type="KEGG" id="pchm:VFPPC_17657"/>
<feature type="region of interest" description="Disordered" evidence="1">
    <location>
        <begin position="72"/>
        <end position="93"/>
    </location>
</feature>
<organism evidence="2 3">
    <name type="scientific">Pochonia chlamydosporia 170</name>
    <dbReference type="NCBI Taxonomy" id="1380566"/>
    <lineage>
        <taxon>Eukaryota</taxon>
        <taxon>Fungi</taxon>
        <taxon>Dikarya</taxon>
        <taxon>Ascomycota</taxon>
        <taxon>Pezizomycotina</taxon>
        <taxon>Sordariomycetes</taxon>
        <taxon>Hypocreomycetidae</taxon>
        <taxon>Hypocreales</taxon>
        <taxon>Clavicipitaceae</taxon>
        <taxon>Pochonia</taxon>
    </lineage>
</organism>
<comment type="caution">
    <text evidence="2">The sequence shown here is derived from an EMBL/GenBank/DDBJ whole genome shotgun (WGS) entry which is preliminary data.</text>
</comment>
<accession>A0A219AQV5</accession>
<feature type="compositionally biased region" description="Basic residues" evidence="1">
    <location>
        <begin position="75"/>
        <end position="93"/>
    </location>
</feature>
<dbReference type="EMBL" id="LSBJ02000003">
    <property type="protein sequence ID" value="OWT43167.1"/>
    <property type="molecule type" value="Genomic_DNA"/>
</dbReference>
<dbReference type="Proteomes" id="UP000078397">
    <property type="component" value="Unassembled WGS sequence"/>
</dbReference>
<gene>
    <name evidence="2" type="ORF">VFPPC_17657</name>
</gene>
<evidence type="ECO:0000313" key="3">
    <source>
        <dbReference type="Proteomes" id="UP000078397"/>
    </source>
</evidence>
<dbReference type="AlphaFoldDB" id="A0A219AQV5"/>
<dbReference type="RefSeq" id="XP_022285614.1">
    <property type="nucleotide sequence ID" value="XM_022429348.1"/>
</dbReference>
<evidence type="ECO:0000256" key="1">
    <source>
        <dbReference type="SAM" id="MobiDB-lite"/>
    </source>
</evidence>
<name>A0A219AQV5_METCM</name>
<evidence type="ECO:0000313" key="2">
    <source>
        <dbReference type="EMBL" id="OWT43167.1"/>
    </source>
</evidence>
<proteinExistence type="predicted"/>
<reference evidence="2 3" key="1">
    <citation type="journal article" date="2016" name="PLoS Pathog.">
        <title>Biosynthesis of antibiotic leucinostatins in bio-control fungus Purpureocillium lilacinum and their inhibition on phytophthora revealed by genome mining.</title>
        <authorList>
            <person name="Wang G."/>
            <person name="Liu Z."/>
            <person name="Lin R."/>
            <person name="Li E."/>
            <person name="Mao Z."/>
            <person name="Ling J."/>
            <person name="Yang Y."/>
            <person name="Yin W.B."/>
            <person name="Xie B."/>
        </authorList>
    </citation>
    <scope>NUCLEOTIDE SEQUENCE [LARGE SCALE GENOMIC DNA]</scope>
    <source>
        <strain evidence="2">170</strain>
    </source>
</reference>